<keyword evidence="3" id="KW-1003">Cell membrane</keyword>
<evidence type="ECO:0000259" key="8">
    <source>
        <dbReference type="PROSITE" id="PS50928"/>
    </source>
</evidence>
<feature type="domain" description="ABC transmembrane type-1" evidence="8">
    <location>
        <begin position="77"/>
        <end position="295"/>
    </location>
</feature>
<comment type="subcellular location">
    <subcellularLocation>
        <location evidence="1 7">Cell membrane</location>
        <topology evidence="1 7">Multi-pass membrane protein</topology>
    </subcellularLocation>
</comment>
<evidence type="ECO:0000313" key="9">
    <source>
        <dbReference type="EMBL" id="REK74789.1"/>
    </source>
</evidence>
<dbReference type="InterPro" id="IPR000515">
    <property type="entry name" value="MetI-like"/>
</dbReference>
<keyword evidence="2 7" id="KW-0813">Transport</keyword>
<sequence>MARTRLTQNQRKGRMGILFLAPWLIGFILLFALPIGESLRYSLSQLEMTTEGMSMNFIGFDNFQAAFTQHPSYNRVLTEAVIDMVVNVPLIIFFSLFSATLLNQKFRGRGLARAIFFLPVILASGALLGVEGGDILQNVMQSANSQQGDSMSLLKSFELERMLIESGANESIVSYLTDAVNRIYEIISRSGVQILIFLAGLQSISPSLYEAAKIEGATGYEAFWKITFPMISPLILTNVIYTVIDAFSSSQMTVLIQDTAFRTFQFGLSSAMSWIYFLCISIILFIMYSLISRKVFYYD</sequence>
<keyword evidence="10" id="KW-1185">Reference proteome</keyword>
<dbReference type="SUPFAM" id="SSF161098">
    <property type="entry name" value="MetI-like"/>
    <property type="match status" value="1"/>
</dbReference>
<dbReference type="GO" id="GO:0005886">
    <property type="term" value="C:plasma membrane"/>
    <property type="evidence" value="ECO:0007669"/>
    <property type="project" value="UniProtKB-SubCell"/>
</dbReference>
<dbReference type="AlphaFoldDB" id="A0A371PFQ4"/>
<feature type="transmembrane region" description="Helical" evidence="7">
    <location>
        <begin position="114"/>
        <end position="130"/>
    </location>
</feature>
<accession>A0A371PFQ4</accession>
<evidence type="ECO:0000256" key="5">
    <source>
        <dbReference type="ARBA" id="ARBA00022989"/>
    </source>
</evidence>
<gene>
    <name evidence="9" type="ORF">DX130_14070</name>
</gene>
<feature type="transmembrane region" description="Helical" evidence="7">
    <location>
        <begin position="183"/>
        <end position="201"/>
    </location>
</feature>
<dbReference type="InterPro" id="IPR035906">
    <property type="entry name" value="MetI-like_sf"/>
</dbReference>
<feature type="transmembrane region" description="Helical" evidence="7">
    <location>
        <begin position="222"/>
        <end position="244"/>
    </location>
</feature>
<feature type="transmembrane region" description="Helical" evidence="7">
    <location>
        <begin position="15"/>
        <end position="36"/>
    </location>
</feature>
<dbReference type="PANTHER" id="PTHR43227:SF3">
    <property type="entry name" value="BINDING-PROTEIN-DEPENDENT TRANSPORT SYSTEMS INNER MEMBRANE COMPONENT"/>
    <property type="match status" value="1"/>
</dbReference>
<keyword evidence="6 7" id="KW-0472">Membrane</keyword>
<feature type="transmembrane region" description="Helical" evidence="7">
    <location>
        <begin position="271"/>
        <end position="291"/>
    </location>
</feature>
<feature type="transmembrane region" description="Helical" evidence="7">
    <location>
        <begin position="80"/>
        <end position="102"/>
    </location>
</feature>
<evidence type="ECO:0000256" key="2">
    <source>
        <dbReference type="ARBA" id="ARBA00022448"/>
    </source>
</evidence>
<dbReference type="Gene3D" id="1.10.3720.10">
    <property type="entry name" value="MetI-like"/>
    <property type="match status" value="1"/>
</dbReference>
<evidence type="ECO:0000256" key="4">
    <source>
        <dbReference type="ARBA" id="ARBA00022692"/>
    </source>
</evidence>
<evidence type="ECO:0000313" key="10">
    <source>
        <dbReference type="Proteomes" id="UP000261905"/>
    </source>
</evidence>
<evidence type="ECO:0000256" key="1">
    <source>
        <dbReference type="ARBA" id="ARBA00004651"/>
    </source>
</evidence>
<dbReference type="Proteomes" id="UP000261905">
    <property type="component" value="Unassembled WGS sequence"/>
</dbReference>
<keyword evidence="5 7" id="KW-1133">Transmembrane helix</keyword>
<comment type="caution">
    <text evidence="9">The sequence shown here is derived from an EMBL/GenBank/DDBJ whole genome shotgun (WGS) entry which is preliminary data.</text>
</comment>
<dbReference type="Pfam" id="PF00528">
    <property type="entry name" value="BPD_transp_1"/>
    <property type="match status" value="1"/>
</dbReference>
<dbReference type="PROSITE" id="PS50928">
    <property type="entry name" value="ABC_TM1"/>
    <property type="match status" value="1"/>
</dbReference>
<dbReference type="InterPro" id="IPR050809">
    <property type="entry name" value="UgpAE/MalFG_permease"/>
</dbReference>
<dbReference type="EMBL" id="QUBQ01000002">
    <property type="protein sequence ID" value="REK74789.1"/>
    <property type="molecule type" value="Genomic_DNA"/>
</dbReference>
<protein>
    <submittedName>
        <fullName evidence="9">Sugar ABC transporter permease</fullName>
    </submittedName>
</protein>
<evidence type="ECO:0000256" key="6">
    <source>
        <dbReference type="ARBA" id="ARBA00023136"/>
    </source>
</evidence>
<organism evidence="9 10">
    <name type="scientific">Paenibacillus paeoniae</name>
    <dbReference type="NCBI Taxonomy" id="2292705"/>
    <lineage>
        <taxon>Bacteria</taxon>
        <taxon>Bacillati</taxon>
        <taxon>Bacillota</taxon>
        <taxon>Bacilli</taxon>
        <taxon>Bacillales</taxon>
        <taxon>Paenibacillaceae</taxon>
        <taxon>Paenibacillus</taxon>
    </lineage>
</organism>
<keyword evidence="4 7" id="KW-0812">Transmembrane</keyword>
<evidence type="ECO:0000256" key="3">
    <source>
        <dbReference type="ARBA" id="ARBA00022475"/>
    </source>
</evidence>
<dbReference type="RefSeq" id="WP_116046414.1">
    <property type="nucleotide sequence ID" value="NZ_QUBQ01000002.1"/>
</dbReference>
<proteinExistence type="inferred from homology"/>
<reference evidence="9 10" key="1">
    <citation type="submission" date="2018-08" db="EMBL/GenBank/DDBJ databases">
        <title>Paenibacillus sp. M4BSY-1, whole genome shotgun sequence.</title>
        <authorList>
            <person name="Tuo L."/>
        </authorList>
    </citation>
    <scope>NUCLEOTIDE SEQUENCE [LARGE SCALE GENOMIC DNA]</scope>
    <source>
        <strain evidence="9 10">M4BSY-1</strain>
    </source>
</reference>
<evidence type="ECO:0000256" key="7">
    <source>
        <dbReference type="RuleBase" id="RU363032"/>
    </source>
</evidence>
<dbReference type="CDD" id="cd06261">
    <property type="entry name" value="TM_PBP2"/>
    <property type="match status" value="1"/>
</dbReference>
<dbReference type="PANTHER" id="PTHR43227">
    <property type="entry name" value="BLL4140 PROTEIN"/>
    <property type="match status" value="1"/>
</dbReference>
<comment type="similarity">
    <text evidence="7">Belongs to the binding-protein-dependent transport system permease family.</text>
</comment>
<name>A0A371PFQ4_9BACL</name>
<dbReference type="GO" id="GO:0055085">
    <property type="term" value="P:transmembrane transport"/>
    <property type="evidence" value="ECO:0007669"/>
    <property type="project" value="InterPro"/>
</dbReference>
<dbReference type="OrthoDB" id="9788108at2"/>